<dbReference type="RefSeq" id="WP_138730600.1">
    <property type="nucleotide sequence ID" value="NZ_SRMP02000013.1"/>
</dbReference>
<keyword evidence="1" id="KW-1133">Transmembrane helix</keyword>
<keyword evidence="1" id="KW-0472">Membrane</keyword>
<evidence type="ECO:0000313" key="3">
    <source>
        <dbReference type="Proteomes" id="UP001517367"/>
    </source>
</evidence>
<keyword evidence="1" id="KW-0812">Transmembrane</keyword>
<dbReference type="Proteomes" id="UP001517367">
    <property type="component" value="Unassembled WGS sequence"/>
</dbReference>
<comment type="caution">
    <text evidence="2">The sequence shown here is derived from an EMBL/GenBank/DDBJ whole genome shotgun (WGS) entry which is preliminary data.</text>
</comment>
<evidence type="ECO:0000256" key="1">
    <source>
        <dbReference type="SAM" id="Phobius"/>
    </source>
</evidence>
<protein>
    <submittedName>
        <fullName evidence="2">Uncharacterized protein</fullName>
    </submittedName>
</protein>
<evidence type="ECO:0000313" key="2">
    <source>
        <dbReference type="EMBL" id="MFN0291755.1"/>
    </source>
</evidence>
<name>A0ABW9JHK7_9SPHI</name>
<reference evidence="2 3" key="1">
    <citation type="submission" date="2024-12" db="EMBL/GenBank/DDBJ databases">
        <authorList>
            <person name="Hu S."/>
        </authorList>
    </citation>
    <scope>NUCLEOTIDE SEQUENCE [LARGE SCALE GENOMIC DNA]</scope>
    <source>
        <strain evidence="2 3">P-25</strain>
    </source>
</reference>
<proteinExistence type="predicted"/>
<sequence length="250" mass="29126">MLDQQEVDVLEVYKKLKRKGKLSANLKNPTIANLRNECAALFLKRPKDEIKDILQSFGGVGYQISTIQDVLSLDAERFKPLQKYIEGKVKKPNAHNVVLLAWLIEDNDLIPQTTNRDFKSWIFKNKAVKALLVVAVFSAGIFIYWYLNREKCMQWNGVRYEKAICEDGVLNGQQVVAIDEIRLNNFKRITQPDTLTYDDINRVWYAKIDSFPEFYTQPGMHPIHLERKLKPLSKYIVDKYILKKKMIDSL</sequence>
<keyword evidence="3" id="KW-1185">Reference proteome</keyword>
<organism evidence="2 3">
    <name type="scientific">Pedobacter helvus</name>
    <dbReference type="NCBI Taxonomy" id="2563444"/>
    <lineage>
        <taxon>Bacteria</taxon>
        <taxon>Pseudomonadati</taxon>
        <taxon>Bacteroidota</taxon>
        <taxon>Sphingobacteriia</taxon>
        <taxon>Sphingobacteriales</taxon>
        <taxon>Sphingobacteriaceae</taxon>
        <taxon>Pedobacter</taxon>
    </lineage>
</organism>
<gene>
    <name evidence="2" type="ORF">E5L68_010150</name>
</gene>
<accession>A0ABW9JHK7</accession>
<dbReference type="EMBL" id="SRMP02000013">
    <property type="protein sequence ID" value="MFN0291755.1"/>
    <property type="molecule type" value="Genomic_DNA"/>
</dbReference>
<feature type="transmembrane region" description="Helical" evidence="1">
    <location>
        <begin position="127"/>
        <end position="147"/>
    </location>
</feature>